<feature type="transmembrane region" description="Helical" evidence="20">
    <location>
        <begin position="318"/>
        <end position="344"/>
    </location>
</feature>
<dbReference type="Pfam" id="PF00520">
    <property type="entry name" value="Ion_trans"/>
    <property type="match status" value="1"/>
</dbReference>
<dbReference type="InterPro" id="IPR013821">
    <property type="entry name" value="K_chnl_volt-dep_KCNQ_C"/>
</dbReference>
<dbReference type="Gene3D" id="1.10.287.70">
    <property type="match status" value="1"/>
</dbReference>
<feature type="region of interest" description="Disordered" evidence="19">
    <location>
        <begin position="716"/>
        <end position="739"/>
    </location>
</feature>
<protein>
    <submittedName>
        <fullName evidence="24">Potassium voltage-gated channel subfamily KQT member 3</fullName>
    </submittedName>
</protein>
<feature type="compositionally biased region" description="Polar residues" evidence="19">
    <location>
        <begin position="845"/>
        <end position="874"/>
    </location>
</feature>
<dbReference type="PANTHER" id="PTHR47735">
    <property type="entry name" value="POTASSIUM VOLTAGE-GATED CHANNEL SUBFAMILY KQT MEMBER 4"/>
    <property type="match status" value="1"/>
</dbReference>
<dbReference type="InterPro" id="IPR005821">
    <property type="entry name" value="Ion_trans_dom"/>
</dbReference>
<keyword evidence="8" id="KW-0832">Ubl conjugation</keyword>
<feature type="region of interest" description="Disordered" evidence="19">
    <location>
        <begin position="26"/>
        <end position="46"/>
    </location>
</feature>
<keyword evidence="12" id="KW-0406">Ion transport</keyword>
<evidence type="ECO:0000313" key="23">
    <source>
        <dbReference type="Proteomes" id="UP001652627"/>
    </source>
</evidence>
<feature type="domain" description="Potassium channel voltage dependent KCNQ C-terminal" evidence="22">
    <location>
        <begin position="448"/>
        <end position="650"/>
    </location>
</feature>
<dbReference type="RefSeq" id="XP_067148370.1">
    <property type="nucleotide sequence ID" value="XM_067292269.1"/>
</dbReference>
<comment type="subcellular location">
    <subcellularLocation>
        <location evidence="1">Cell membrane</location>
        <topology evidence="1">Multi-pass membrane protein</topology>
    </subcellularLocation>
</comment>
<evidence type="ECO:0000256" key="9">
    <source>
        <dbReference type="ARBA" id="ARBA00022882"/>
    </source>
</evidence>
<evidence type="ECO:0000256" key="3">
    <source>
        <dbReference type="ARBA" id="ARBA00022475"/>
    </source>
</evidence>
<feature type="region of interest" description="Disordered" evidence="19">
    <location>
        <begin position="837"/>
        <end position="874"/>
    </location>
</feature>
<keyword evidence="10" id="KW-0630">Potassium</keyword>
<keyword evidence="13 20" id="KW-0472">Membrane</keyword>
<accession>A0ABM4E6Q0</accession>
<feature type="transmembrane region" description="Helical" evidence="20">
    <location>
        <begin position="185"/>
        <end position="202"/>
    </location>
</feature>
<dbReference type="Gene3D" id="6.10.140.1910">
    <property type="match status" value="2"/>
</dbReference>
<dbReference type="PRINTS" id="PR00169">
    <property type="entry name" value="KCHANNEL"/>
</dbReference>
<feature type="compositionally biased region" description="Polar residues" evidence="19">
    <location>
        <begin position="719"/>
        <end position="739"/>
    </location>
</feature>
<evidence type="ECO:0000259" key="21">
    <source>
        <dbReference type="Pfam" id="PF00520"/>
    </source>
</evidence>
<evidence type="ECO:0000256" key="16">
    <source>
        <dbReference type="ARBA" id="ARBA00036239"/>
    </source>
</evidence>
<evidence type="ECO:0000256" key="14">
    <source>
        <dbReference type="ARBA" id="ARBA00023303"/>
    </source>
</evidence>
<keyword evidence="2" id="KW-0813">Transport</keyword>
<evidence type="ECO:0000256" key="7">
    <source>
        <dbReference type="ARBA" id="ARBA00022826"/>
    </source>
</evidence>
<keyword evidence="11 20" id="KW-1133">Transmembrane helix</keyword>
<evidence type="ECO:0000259" key="22">
    <source>
        <dbReference type="Pfam" id="PF03520"/>
    </source>
</evidence>
<feature type="transmembrane region" description="Helical" evidence="20">
    <location>
        <begin position="142"/>
        <end position="164"/>
    </location>
</feature>
<dbReference type="Pfam" id="PF03520">
    <property type="entry name" value="KCNQ_channel"/>
    <property type="match status" value="1"/>
</dbReference>
<evidence type="ECO:0000256" key="20">
    <source>
        <dbReference type="SAM" id="Phobius"/>
    </source>
</evidence>
<comment type="catalytic activity">
    <reaction evidence="18">
        <text>Cs(+)(in) = Cs(+)(out)</text>
        <dbReference type="Rhea" id="RHEA:78555"/>
        <dbReference type="ChEBI" id="CHEBI:49547"/>
    </reaction>
</comment>
<dbReference type="Pfam" id="PF11956">
    <property type="entry name" value="KCNQC3-Ank-G_bd"/>
    <property type="match status" value="1"/>
</dbReference>
<evidence type="ECO:0000256" key="12">
    <source>
        <dbReference type="ARBA" id="ARBA00023065"/>
    </source>
</evidence>
<evidence type="ECO:0000256" key="18">
    <source>
        <dbReference type="ARBA" id="ARBA00044691"/>
    </source>
</evidence>
<keyword evidence="7" id="KW-0631">Potassium channel</keyword>
<keyword evidence="9" id="KW-0851">Voltage-gated channel</keyword>
<dbReference type="PRINTS" id="PR01462">
    <property type="entry name" value="KCNQ3CHANNEL"/>
</dbReference>
<evidence type="ECO:0000256" key="11">
    <source>
        <dbReference type="ARBA" id="ARBA00022989"/>
    </source>
</evidence>
<evidence type="ECO:0000256" key="15">
    <source>
        <dbReference type="ARBA" id="ARBA00034430"/>
    </source>
</evidence>
<reference evidence="23" key="1">
    <citation type="submission" date="2025-05" db="UniProtKB">
        <authorList>
            <consortium name="RefSeq"/>
        </authorList>
    </citation>
    <scope>NUCLEOTIDE SEQUENCE [LARGE SCALE GENOMIC DNA]</scope>
</reference>
<feature type="transmembrane region" description="Helical" evidence="20">
    <location>
        <begin position="248"/>
        <end position="269"/>
    </location>
</feature>
<evidence type="ECO:0000256" key="17">
    <source>
        <dbReference type="ARBA" id="ARBA00044657"/>
    </source>
</evidence>
<dbReference type="InterPro" id="IPR003948">
    <property type="entry name" value="K_chnl_volt-dep_KCNQ3"/>
</dbReference>
<keyword evidence="5" id="KW-0597">Phosphoprotein</keyword>
<evidence type="ECO:0000313" key="24">
    <source>
        <dbReference type="RefSeq" id="XP_067148370.1"/>
    </source>
</evidence>
<evidence type="ECO:0000256" key="1">
    <source>
        <dbReference type="ARBA" id="ARBA00004651"/>
    </source>
</evidence>
<evidence type="ECO:0000256" key="6">
    <source>
        <dbReference type="ARBA" id="ARBA00022692"/>
    </source>
</evidence>
<proteinExistence type="predicted"/>
<evidence type="ECO:0000256" key="19">
    <source>
        <dbReference type="SAM" id="MobiDB-lite"/>
    </source>
</evidence>
<keyword evidence="6 20" id="KW-0812">Transmembrane</keyword>
<keyword evidence="4" id="KW-0633">Potassium transport</keyword>
<evidence type="ECO:0000256" key="5">
    <source>
        <dbReference type="ARBA" id="ARBA00022553"/>
    </source>
</evidence>
<evidence type="ECO:0000256" key="10">
    <source>
        <dbReference type="ARBA" id="ARBA00022958"/>
    </source>
</evidence>
<organism evidence="23 24">
    <name type="scientific">Apteryx mantelli</name>
    <name type="common">North Island brown kiwi</name>
    <dbReference type="NCBI Taxonomy" id="2696672"/>
    <lineage>
        <taxon>Eukaryota</taxon>
        <taxon>Metazoa</taxon>
        <taxon>Chordata</taxon>
        <taxon>Craniata</taxon>
        <taxon>Vertebrata</taxon>
        <taxon>Euteleostomi</taxon>
        <taxon>Archelosauria</taxon>
        <taxon>Archosauria</taxon>
        <taxon>Dinosauria</taxon>
        <taxon>Saurischia</taxon>
        <taxon>Theropoda</taxon>
        <taxon>Coelurosauria</taxon>
        <taxon>Aves</taxon>
        <taxon>Palaeognathae</taxon>
        <taxon>Apterygiformes</taxon>
        <taxon>Apterygidae</taxon>
        <taxon>Apteryx</taxon>
    </lineage>
</organism>
<comment type="catalytic activity">
    <reaction evidence="17">
        <text>Rb(+)(in) = Rb(+)(out)</text>
        <dbReference type="Rhea" id="RHEA:78547"/>
        <dbReference type="ChEBI" id="CHEBI:49847"/>
    </reaction>
</comment>
<dbReference type="PROSITE" id="PS51318">
    <property type="entry name" value="TAT"/>
    <property type="match status" value="1"/>
</dbReference>
<keyword evidence="23" id="KW-1185">Reference proteome</keyword>
<name>A0ABM4E6Q0_9AVES</name>
<dbReference type="PRINTS" id="PR01459">
    <property type="entry name" value="KCNQCHANNEL"/>
</dbReference>
<dbReference type="SUPFAM" id="SSF81324">
    <property type="entry name" value="Voltage-gated potassium channels"/>
    <property type="match status" value="1"/>
</dbReference>
<dbReference type="InterPro" id="IPR006311">
    <property type="entry name" value="TAT_signal"/>
</dbReference>
<dbReference type="InterPro" id="IPR003937">
    <property type="entry name" value="K_chnl_volt-dep_KCNQ"/>
</dbReference>
<feature type="region of interest" description="Disordered" evidence="19">
    <location>
        <begin position="59"/>
        <end position="78"/>
    </location>
</feature>
<dbReference type="PANTHER" id="PTHR47735:SF11">
    <property type="entry name" value="POTASSIUM VOLTAGE-GATED CHANNEL SUBFAMILY KQT MEMBER 3"/>
    <property type="match status" value="1"/>
</dbReference>
<evidence type="ECO:0000256" key="4">
    <source>
        <dbReference type="ARBA" id="ARBA00022538"/>
    </source>
</evidence>
<sequence length="874" mass="97190">MGLKARRGAAGGSAAGGAAAAAAAERRAAAGGGGGDPEQGSLALGAGADRDGTLLLEGAGREEGGKRSPPGLGLLAKTPLSRPVKRNNAKYRRIQTLIYDALERPRGWALLYHAFVFLIVLGCLILAVLTTFKEYETVSGDWLLLLETFAIFIFGAEFALRIWAAGCCCRYKGWRGRLKFARKPLCMLDIFVLIASVPVVAVGNQGNVLATSLRSLRFLQILRMLRMDRRGGTWKLLGSAICAHSKELITAWYIGFLTLILSSFLVYLVEKDVPEKDANGVEMKEEFETYADALWWGLITLATIGYGDKTPKTWEGRLIAATFSLIGVSFFALPAGILGSGLALKVQEQHRQKHFEKRRKPAAELIQAAWRYYATNPNRIDLVATWRFYESVVSFPFFRKEQLDGTASNIMFSRESFFGSSLTRKLSQKLGLLDRVRGTNTKGKLFTPLNVDAIEESPSKEPKNVGLNNKERFRTAFRMKAYAFWQSSEDAGTGEPMAEDRGDSNEFLMEDMIPTFKTAIRAVRILQFRLYKKKFKETLRPYDVKDVIEQYSAGHLDMLSRIKYLQARVDMIFTPGPPSTPKHKKSQKGGAFSYPSQQSPRNDPYVAKASAADTEDQSMMGKFVKVERQVNDMGKKLDFLVDMHMHHMEQLQIQVAEISPLKDTVSPAKEKREENKYSELKTIIYKYTEQCAHENPHNFQQVPVNKVSPYGFSAHGHTTHSQPLSIGGQNSGKLQAAPSSTSYAERPTVLPIFTLMDSQVTYHSHGDLQSPYSDKVSPRQRRSFTRDSDTPLSLLSVNHEELERSPSGFSISQDRDDFPFGPNGGSAWMREKCYLAEGETDTDTDPFTPSGSMPLSSTGDGISDSIWTPSNKPV</sequence>
<dbReference type="InterPro" id="IPR020969">
    <property type="entry name" value="Ankyrin-G_BS"/>
</dbReference>
<comment type="catalytic activity">
    <reaction evidence="16">
        <text>Na(+)(in) = Na(+)(out)</text>
        <dbReference type="Rhea" id="RHEA:34963"/>
        <dbReference type="ChEBI" id="CHEBI:29101"/>
    </reaction>
</comment>
<evidence type="ECO:0000256" key="8">
    <source>
        <dbReference type="ARBA" id="ARBA00022843"/>
    </source>
</evidence>
<feature type="region of interest" description="Disordered" evidence="19">
    <location>
        <begin position="765"/>
        <end position="791"/>
    </location>
</feature>
<keyword evidence="3" id="KW-1003">Cell membrane</keyword>
<reference evidence="24" key="2">
    <citation type="submission" date="2025-08" db="UniProtKB">
        <authorList>
            <consortium name="RefSeq"/>
        </authorList>
    </citation>
    <scope>IDENTIFICATION</scope>
    <source>
        <tissue evidence="24">Blood</tissue>
    </source>
</reference>
<evidence type="ECO:0000256" key="2">
    <source>
        <dbReference type="ARBA" id="ARBA00022448"/>
    </source>
</evidence>
<feature type="domain" description="Ion transport" evidence="21">
    <location>
        <begin position="112"/>
        <end position="344"/>
    </location>
</feature>
<gene>
    <name evidence="24" type="primary">KCNQ3</name>
</gene>
<evidence type="ECO:0000256" key="13">
    <source>
        <dbReference type="ARBA" id="ARBA00023136"/>
    </source>
</evidence>
<dbReference type="Proteomes" id="UP001652627">
    <property type="component" value="Chromosome 2"/>
</dbReference>
<feature type="transmembrane region" description="Helical" evidence="20">
    <location>
        <begin position="110"/>
        <end position="130"/>
    </location>
</feature>
<comment type="catalytic activity">
    <reaction evidence="15">
        <text>K(+)(in) = K(+)(out)</text>
        <dbReference type="Rhea" id="RHEA:29463"/>
        <dbReference type="ChEBI" id="CHEBI:29103"/>
    </reaction>
</comment>
<feature type="region of interest" description="Disordered" evidence="19">
    <location>
        <begin position="576"/>
        <end position="613"/>
    </location>
</feature>
<keyword evidence="14" id="KW-0407">Ion channel</keyword>
<dbReference type="GeneID" id="106496223"/>